<accession>A0A2Z7BKB8</accession>
<name>A0A2Z7BKB8_9LAMI</name>
<organism evidence="1 2">
    <name type="scientific">Dorcoceras hygrometricum</name>
    <dbReference type="NCBI Taxonomy" id="472368"/>
    <lineage>
        <taxon>Eukaryota</taxon>
        <taxon>Viridiplantae</taxon>
        <taxon>Streptophyta</taxon>
        <taxon>Embryophyta</taxon>
        <taxon>Tracheophyta</taxon>
        <taxon>Spermatophyta</taxon>
        <taxon>Magnoliopsida</taxon>
        <taxon>eudicotyledons</taxon>
        <taxon>Gunneridae</taxon>
        <taxon>Pentapetalae</taxon>
        <taxon>asterids</taxon>
        <taxon>lamiids</taxon>
        <taxon>Lamiales</taxon>
        <taxon>Gesneriaceae</taxon>
        <taxon>Didymocarpoideae</taxon>
        <taxon>Trichosporeae</taxon>
        <taxon>Loxocarpinae</taxon>
        <taxon>Dorcoceras</taxon>
    </lineage>
</organism>
<evidence type="ECO:0000313" key="1">
    <source>
        <dbReference type="EMBL" id="KZV32568.1"/>
    </source>
</evidence>
<sequence length="81" mass="8924">MPSTDNRKACVINATHNRDAYVSHLIAKISNSTTTSWSFNSSIQVYKLVSIESPKEDELSATNLAPYGDVNRCQSTEKGCK</sequence>
<dbReference type="EMBL" id="KV006437">
    <property type="protein sequence ID" value="KZV32568.1"/>
    <property type="molecule type" value="Genomic_DNA"/>
</dbReference>
<keyword evidence="2" id="KW-1185">Reference proteome</keyword>
<gene>
    <name evidence="1" type="ORF">F511_36776</name>
</gene>
<evidence type="ECO:0000313" key="2">
    <source>
        <dbReference type="Proteomes" id="UP000250235"/>
    </source>
</evidence>
<dbReference type="Proteomes" id="UP000250235">
    <property type="component" value="Unassembled WGS sequence"/>
</dbReference>
<protein>
    <submittedName>
        <fullName evidence="1">Uncharacterized protein</fullName>
    </submittedName>
</protein>
<proteinExistence type="predicted"/>
<reference evidence="1 2" key="1">
    <citation type="journal article" date="2015" name="Proc. Natl. Acad. Sci. U.S.A.">
        <title>The resurrection genome of Boea hygrometrica: A blueprint for survival of dehydration.</title>
        <authorList>
            <person name="Xiao L."/>
            <person name="Yang G."/>
            <person name="Zhang L."/>
            <person name="Yang X."/>
            <person name="Zhao S."/>
            <person name="Ji Z."/>
            <person name="Zhou Q."/>
            <person name="Hu M."/>
            <person name="Wang Y."/>
            <person name="Chen M."/>
            <person name="Xu Y."/>
            <person name="Jin H."/>
            <person name="Xiao X."/>
            <person name="Hu G."/>
            <person name="Bao F."/>
            <person name="Hu Y."/>
            <person name="Wan P."/>
            <person name="Li L."/>
            <person name="Deng X."/>
            <person name="Kuang T."/>
            <person name="Xiang C."/>
            <person name="Zhu J.K."/>
            <person name="Oliver M.J."/>
            <person name="He Y."/>
        </authorList>
    </citation>
    <scope>NUCLEOTIDE SEQUENCE [LARGE SCALE GENOMIC DNA]</scope>
    <source>
        <strain evidence="2">cv. XS01</strain>
    </source>
</reference>
<dbReference type="AlphaFoldDB" id="A0A2Z7BKB8"/>